<feature type="region of interest" description="Disordered" evidence="2">
    <location>
        <begin position="18"/>
        <end position="55"/>
    </location>
</feature>
<evidence type="ECO:0000313" key="5">
    <source>
        <dbReference type="Proteomes" id="UP001529510"/>
    </source>
</evidence>
<dbReference type="Proteomes" id="UP001529510">
    <property type="component" value="Unassembled WGS sequence"/>
</dbReference>
<dbReference type="InterPro" id="IPR013087">
    <property type="entry name" value="Znf_C2H2_type"/>
</dbReference>
<dbReference type="GO" id="GO:0008270">
    <property type="term" value="F:zinc ion binding"/>
    <property type="evidence" value="ECO:0007669"/>
    <property type="project" value="UniProtKB-KW"/>
</dbReference>
<accession>A0ABD0NTL0</accession>
<dbReference type="EMBL" id="JAMKFB020000020">
    <property type="protein sequence ID" value="KAL0165159.1"/>
    <property type="molecule type" value="Genomic_DNA"/>
</dbReference>
<sequence>RKRKRGHTVTEILDLDPWVDHHTETPPNRPFGAITQTKYGEKQSREPQNPKLPSFSMANSISNIPLNLKMPSSAGERIYTSAIPQSSMPMYVWPVIQYVPSHQPMGFGRTASCMSHNIPPIHMYPSLLHSASNENHLSLALTNRGDPRVKVTDSAKRETKPEDSTNQPPALSKATDPSPAEVSSADDITVQRGSSAMGVASSGGSASARCNTDSQGGHKRQIVGYKSLPYPLQRQNGKIQYKCNVCGKNFSQLSNLK</sequence>
<feature type="compositionally biased region" description="Basic and acidic residues" evidence="2">
    <location>
        <begin position="145"/>
        <end position="163"/>
    </location>
</feature>
<organism evidence="4 5">
    <name type="scientific">Cirrhinus mrigala</name>
    <name type="common">Mrigala</name>
    <dbReference type="NCBI Taxonomy" id="683832"/>
    <lineage>
        <taxon>Eukaryota</taxon>
        <taxon>Metazoa</taxon>
        <taxon>Chordata</taxon>
        <taxon>Craniata</taxon>
        <taxon>Vertebrata</taxon>
        <taxon>Euteleostomi</taxon>
        <taxon>Actinopterygii</taxon>
        <taxon>Neopterygii</taxon>
        <taxon>Teleostei</taxon>
        <taxon>Ostariophysi</taxon>
        <taxon>Cypriniformes</taxon>
        <taxon>Cyprinidae</taxon>
        <taxon>Labeoninae</taxon>
        <taxon>Labeonini</taxon>
        <taxon>Cirrhinus</taxon>
    </lineage>
</organism>
<evidence type="ECO:0000256" key="1">
    <source>
        <dbReference type="PROSITE-ProRule" id="PRU00042"/>
    </source>
</evidence>
<feature type="non-terminal residue" evidence="4">
    <location>
        <position position="257"/>
    </location>
</feature>
<dbReference type="AlphaFoldDB" id="A0ABD0NTL0"/>
<feature type="region of interest" description="Disordered" evidence="2">
    <location>
        <begin position="140"/>
        <end position="222"/>
    </location>
</feature>
<evidence type="ECO:0000256" key="2">
    <source>
        <dbReference type="SAM" id="MobiDB-lite"/>
    </source>
</evidence>
<evidence type="ECO:0000259" key="3">
    <source>
        <dbReference type="PROSITE" id="PS50157"/>
    </source>
</evidence>
<gene>
    <name evidence="4" type="ORF">M9458_040912</name>
</gene>
<dbReference type="Gene3D" id="3.30.160.60">
    <property type="entry name" value="Classic Zinc Finger"/>
    <property type="match status" value="1"/>
</dbReference>
<feature type="non-terminal residue" evidence="4">
    <location>
        <position position="1"/>
    </location>
</feature>
<name>A0ABD0NTL0_CIRMR</name>
<comment type="caution">
    <text evidence="4">The sequence shown here is derived from an EMBL/GenBank/DDBJ whole genome shotgun (WGS) entry which is preliminary data.</text>
</comment>
<keyword evidence="1" id="KW-0862">Zinc</keyword>
<dbReference type="PROSITE" id="PS50157">
    <property type="entry name" value="ZINC_FINGER_C2H2_2"/>
    <property type="match status" value="1"/>
</dbReference>
<reference evidence="4 5" key="1">
    <citation type="submission" date="2024-05" db="EMBL/GenBank/DDBJ databases">
        <title>Genome sequencing and assembly of Indian major carp, Cirrhinus mrigala (Hamilton, 1822).</title>
        <authorList>
            <person name="Mohindra V."/>
            <person name="Chowdhury L.M."/>
            <person name="Lal K."/>
            <person name="Jena J.K."/>
        </authorList>
    </citation>
    <scope>NUCLEOTIDE SEQUENCE [LARGE SCALE GENOMIC DNA]</scope>
    <source>
        <strain evidence="4">CM1030</strain>
        <tissue evidence="4">Blood</tissue>
    </source>
</reference>
<keyword evidence="5" id="KW-1185">Reference proteome</keyword>
<feature type="domain" description="C2H2-type" evidence="3">
    <location>
        <begin position="241"/>
        <end position="257"/>
    </location>
</feature>
<proteinExistence type="predicted"/>
<evidence type="ECO:0000313" key="4">
    <source>
        <dbReference type="EMBL" id="KAL0165159.1"/>
    </source>
</evidence>
<feature type="compositionally biased region" description="Low complexity" evidence="2">
    <location>
        <begin position="193"/>
        <end position="208"/>
    </location>
</feature>
<keyword evidence="1" id="KW-0479">Metal-binding</keyword>
<keyword evidence="1" id="KW-0863">Zinc-finger</keyword>
<protein>
    <recommendedName>
        <fullName evidence="3">C2H2-type domain-containing protein</fullName>
    </recommendedName>
</protein>